<feature type="region of interest" description="Disordered" evidence="8">
    <location>
        <begin position="48"/>
        <end position="130"/>
    </location>
</feature>
<feature type="region of interest" description="Disordered" evidence="8">
    <location>
        <begin position="159"/>
        <end position="189"/>
    </location>
</feature>
<keyword evidence="6" id="KW-0834">Unfolded protein response</keyword>
<dbReference type="SUPFAM" id="SSF57959">
    <property type="entry name" value="Leucine zipper domain"/>
    <property type="match status" value="1"/>
</dbReference>
<evidence type="ECO:0000313" key="11">
    <source>
        <dbReference type="Proteomes" id="UP001161017"/>
    </source>
</evidence>
<keyword evidence="4" id="KW-0238">DNA-binding</keyword>
<accession>A0AA43TP28</accession>
<keyword evidence="3" id="KW-0805">Transcription regulation</keyword>
<reference evidence="10" key="1">
    <citation type="journal article" date="2023" name="Genome Biol. Evol.">
        <title>First Whole Genome Sequence and Flow Cytometry Genome Size Data for the Lichen-Forming Fungus Ramalina farinacea (Ascomycota).</title>
        <authorList>
            <person name="Llewellyn T."/>
            <person name="Mian S."/>
            <person name="Hill R."/>
            <person name="Leitch I.J."/>
            <person name="Gaya E."/>
        </authorList>
    </citation>
    <scope>NUCLEOTIDE SEQUENCE</scope>
    <source>
        <strain evidence="10">LIQ254RAFAR</strain>
    </source>
</reference>
<feature type="compositionally biased region" description="Basic and acidic residues" evidence="8">
    <location>
        <begin position="171"/>
        <end position="189"/>
    </location>
</feature>
<feature type="compositionally biased region" description="Low complexity" evidence="8">
    <location>
        <begin position="354"/>
        <end position="372"/>
    </location>
</feature>
<feature type="compositionally biased region" description="Low complexity" evidence="8">
    <location>
        <begin position="201"/>
        <end position="219"/>
    </location>
</feature>
<feature type="region of interest" description="Disordered" evidence="8">
    <location>
        <begin position="327"/>
        <end position="389"/>
    </location>
</feature>
<evidence type="ECO:0000256" key="2">
    <source>
        <dbReference type="ARBA" id="ARBA00007163"/>
    </source>
</evidence>
<evidence type="ECO:0000256" key="1">
    <source>
        <dbReference type="ARBA" id="ARBA00004123"/>
    </source>
</evidence>
<sequence>MIDTVAPTMTFHHEFQQPPQATVSLSETSLDGYSRASMTPCESVCIKDENENEFDEEGAEKRPSKKRKSWGQELPVPKTNLPPRKRAKTEDEKEQRRIERVLRNRAAAQSSRERKRQEVEKLEGEKATIEQHNQYLKDRLMAAEHEKFLLSQQVKRMEAQMKAMKGGSSVDIDHDSPEPEAKSFDERKIKQEIDDYATSLLSPESYSSPSSMTYSASQSPTQPSLIYDEESLATSPDMTQHPAAMLCDLQWDDLDLRSLFATDDTLSRDPLYHKQQPSADILSLPALNPAPDGSDHTFDDSSSSPQTIVTDFSTPFMGGDEFTFDSMVDFNAEPDPHAHASPFFDEFNEGFDPSGDSSSGSNNSASSSTSSAHFFAESLTPQPSIGASS</sequence>
<feature type="compositionally biased region" description="Polar residues" evidence="8">
    <location>
        <begin position="379"/>
        <end position="389"/>
    </location>
</feature>
<protein>
    <submittedName>
        <fullName evidence="10">Transcription factor that binds to CRE motif</fullName>
    </submittedName>
</protein>
<keyword evidence="11" id="KW-1185">Reference proteome</keyword>
<dbReference type="Gene3D" id="1.20.5.170">
    <property type="match status" value="1"/>
</dbReference>
<evidence type="ECO:0000313" key="10">
    <source>
        <dbReference type="EMBL" id="MDI1486091.1"/>
    </source>
</evidence>
<dbReference type="PANTHER" id="PTHR46714">
    <property type="entry name" value="TRANSCRIPTIONAL ACTIVATOR HAC1"/>
    <property type="match status" value="1"/>
</dbReference>
<evidence type="ECO:0000256" key="5">
    <source>
        <dbReference type="ARBA" id="ARBA00023163"/>
    </source>
</evidence>
<dbReference type="PROSITE" id="PS50217">
    <property type="entry name" value="BZIP"/>
    <property type="match status" value="1"/>
</dbReference>
<dbReference type="InterPro" id="IPR046347">
    <property type="entry name" value="bZIP_sf"/>
</dbReference>
<dbReference type="GO" id="GO:0006986">
    <property type="term" value="P:response to unfolded protein"/>
    <property type="evidence" value="ECO:0007669"/>
    <property type="project" value="UniProtKB-KW"/>
</dbReference>
<dbReference type="AlphaFoldDB" id="A0AA43TP28"/>
<feature type="compositionally biased region" description="Polar residues" evidence="8">
    <location>
        <begin position="300"/>
        <end position="312"/>
    </location>
</feature>
<dbReference type="Proteomes" id="UP001161017">
    <property type="component" value="Unassembled WGS sequence"/>
</dbReference>
<evidence type="ECO:0000256" key="4">
    <source>
        <dbReference type="ARBA" id="ARBA00023125"/>
    </source>
</evidence>
<proteinExistence type="inferred from homology"/>
<evidence type="ECO:0000256" key="7">
    <source>
        <dbReference type="ARBA" id="ARBA00023242"/>
    </source>
</evidence>
<feature type="region of interest" description="Disordered" evidence="8">
    <location>
        <begin position="283"/>
        <end position="312"/>
    </location>
</feature>
<dbReference type="PANTHER" id="PTHR46714:SF6">
    <property type="entry name" value="TRANSCRIPTIONAL ACTIVATOR HAC1"/>
    <property type="match status" value="1"/>
</dbReference>
<dbReference type="GO" id="GO:0005634">
    <property type="term" value="C:nucleus"/>
    <property type="evidence" value="ECO:0007669"/>
    <property type="project" value="UniProtKB-SubCell"/>
</dbReference>
<feature type="region of interest" description="Disordered" evidence="8">
    <location>
        <begin position="201"/>
        <end position="222"/>
    </location>
</feature>
<comment type="caution">
    <text evidence="10">The sequence shown here is derived from an EMBL/GenBank/DDBJ whole genome shotgun (WGS) entry which is preliminary data.</text>
</comment>
<name>A0AA43TP28_9LECA</name>
<dbReference type="SMART" id="SM00338">
    <property type="entry name" value="BRLZ"/>
    <property type="match status" value="1"/>
</dbReference>
<dbReference type="EMBL" id="JAPUFD010000002">
    <property type="protein sequence ID" value="MDI1486091.1"/>
    <property type="molecule type" value="Genomic_DNA"/>
</dbReference>
<dbReference type="GO" id="GO:0003677">
    <property type="term" value="F:DNA binding"/>
    <property type="evidence" value="ECO:0007669"/>
    <property type="project" value="UniProtKB-KW"/>
</dbReference>
<feature type="domain" description="BZIP" evidence="9">
    <location>
        <begin position="94"/>
        <end position="157"/>
    </location>
</feature>
<feature type="compositionally biased region" description="Basic and acidic residues" evidence="8">
    <location>
        <begin position="111"/>
        <end position="130"/>
    </location>
</feature>
<keyword evidence="7" id="KW-0539">Nucleus</keyword>
<dbReference type="InterPro" id="IPR004827">
    <property type="entry name" value="bZIP"/>
</dbReference>
<dbReference type="GO" id="GO:0000981">
    <property type="term" value="F:DNA-binding transcription factor activity, RNA polymerase II-specific"/>
    <property type="evidence" value="ECO:0007669"/>
    <property type="project" value="InterPro"/>
</dbReference>
<feature type="compositionally biased region" description="Basic and acidic residues" evidence="8">
    <location>
        <begin position="88"/>
        <end position="102"/>
    </location>
</feature>
<evidence type="ECO:0000256" key="8">
    <source>
        <dbReference type="SAM" id="MobiDB-lite"/>
    </source>
</evidence>
<keyword evidence="5" id="KW-0804">Transcription</keyword>
<comment type="similarity">
    <text evidence="2">Belongs to the bZIP family.</text>
</comment>
<organism evidence="10 11">
    <name type="scientific">Ramalina farinacea</name>
    <dbReference type="NCBI Taxonomy" id="258253"/>
    <lineage>
        <taxon>Eukaryota</taxon>
        <taxon>Fungi</taxon>
        <taxon>Dikarya</taxon>
        <taxon>Ascomycota</taxon>
        <taxon>Pezizomycotina</taxon>
        <taxon>Lecanoromycetes</taxon>
        <taxon>OSLEUM clade</taxon>
        <taxon>Lecanoromycetidae</taxon>
        <taxon>Lecanorales</taxon>
        <taxon>Lecanorineae</taxon>
        <taxon>Ramalinaceae</taxon>
        <taxon>Ramalina</taxon>
    </lineage>
</organism>
<dbReference type="Pfam" id="PF00170">
    <property type="entry name" value="bZIP_1"/>
    <property type="match status" value="1"/>
</dbReference>
<dbReference type="InterPro" id="IPR044280">
    <property type="entry name" value="Hac1/HY5"/>
</dbReference>
<comment type="subcellular location">
    <subcellularLocation>
        <location evidence="1">Nucleus</location>
    </subcellularLocation>
</comment>
<evidence type="ECO:0000256" key="6">
    <source>
        <dbReference type="ARBA" id="ARBA00023230"/>
    </source>
</evidence>
<evidence type="ECO:0000259" key="9">
    <source>
        <dbReference type="PROSITE" id="PS50217"/>
    </source>
</evidence>
<dbReference type="GO" id="GO:0045944">
    <property type="term" value="P:positive regulation of transcription by RNA polymerase II"/>
    <property type="evidence" value="ECO:0007669"/>
    <property type="project" value="InterPro"/>
</dbReference>
<gene>
    <name evidence="10" type="primary">HAC1</name>
    <name evidence="10" type="ORF">OHK93_004281</name>
</gene>
<evidence type="ECO:0000256" key="3">
    <source>
        <dbReference type="ARBA" id="ARBA00023015"/>
    </source>
</evidence>